<feature type="compositionally biased region" description="Low complexity" evidence="2">
    <location>
        <begin position="526"/>
        <end position="546"/>
    </location>
</feature>
<feature type="region of interest" description="Disordered" evidence="2">
    <location>
        <begin position="61"/>
        <end position="226"/>
    </location>
</feature>
<dbReference type="OrthoDB" id="6367309at2759"/>
<protein>
    <submittedName>
        <fullName evidence="5">Uncharacterized protein LOC101895907</fullName>
    </submittedName>
</protein>
<feature type="region of interest" description="Disordered" evidence="2">
    <location>
        <begin position="813"/>
        <end position="908"/>
    </location>
</feature>
<dbReference type="VEuPathDB" id="VectorBase:MDOMA2_003343"/>
<feature type="compositionally biased region" description="Low complexity" evidence="2">
    <location>
        <begin position="625"/>
        <end position="661"/>
    </location>
</feature>
<dbReference type="EnsemblMetazoa" id="MDOA009904-RB">
    <property type="protein sequence ID" value="MDOA009904-PB"/>
    <property type="gene ID" value="MDOA009904"/>
</dbReference>
<feature type="region of interest" description="Disordered" evidence="2">
    <location>
        <begin position="241"/>
        <end position="261"/>
    </location>
</feature>
<gene>
    <name evidence="3" type="primary">101895907</name>
    <name evidence="5" type="synonym">LOC101895907</name>
</gene>
<dbReference type="Proteomes" id="UP001652621">
    <property type="component" value="Unplaced"/>
</dbReference>
<feature type="region of interest" description="Disordered" evidence="2">
    <location>
        <begin position="587"/>
        <end position="676"/>
    </location>
</feature>
<dbReference type="eggNOG" id="ENOG502RZD5">
    <property type="taxonomic scope" value="Eukaryota"/>
</dbReference>
<feature type="coiled-coil region" evidence="1">
    <location>
        <begin position="1276"/>
        <end position="1303"/>
    </location>
</feature>
<keyword evidence="4" id="KW-1185">Reference proteome</keyword>
<evidence type="ECO:0000256" key="1">
    <source>
        <dbReference type="SAM" id="Coils"/>
    </source>
</evidence>
<evidence type="ECO:0000313" key="4">
    <source>
        <dbReference type="Proteomes" id="UP001652621"/>
    </source>
</evidence>
<feature type="compositionally biased region" description="Polar residues" evidence="2">
    <location>
        <begin position="141"/>
        <end position="158"/>
    </location>
</feature>
<feature type="compositionally biased region" description="Polar residues" evidence="2">
    <location>
        <begin position="376"/>
        <end position="393"/>
    </location>
</feature>
<dbReference type="VEuPathDB" id="VectorBase:MDOA009904"/>
<feature type="compositionally biased region" description="Low complexity" evidence="2">
    <location>
        <begin position="598"/>
        <end position="616"/>
    </location>
</feature>
<dbReference type="RefSeq" id="XP_011292831.1">
    <property type="nucleotide sequence ID" value="XM_011294529.2"/>
</dbReference>
<feature type="region of interest" description="Disordered" evidence="2">
    <location>
        <begin position="339"/>
        <end position="395"/>
    </location>
</feature>
<feature type="region of interest" description="Disordered" evidence="2">
    <location>
        <begin position="505"/>
        <end position="546"/>
    </location>
</feature>
<name>A0A1I8MZ65_MUSDO</name>
<dbReference type="GeneID" id="101895907"/>
<evidence type="ECO:0000256" key="2">
    <source>
        <dbReference type="SAM" id="MobiDB-lite"/>
    </source>
</evidence>
<evidence type="ECO:0000313" key="3">
    <source>
        <dbReference type="EnsemblMetazoa" id="MDOA009904-PC"/>
    </source>
</evidence>
<feature type="compositionally biased region" description="Low complexity" evidence="2">
    <location>
        <begin position="65"/>
        <end position="89"/>
    </location>
</feature>
<feature type="compositionally biased region" description="Low complexity" evidence="2">
    <location>
        <begin position="33"/>
        <end position="43"/>
    </location>
</feature>
<keyword evidence="1" id="KW-0175">Coiled coil</keyword>
<accession>A0A1I8MZ65</accession>
<organism evidence="3">
    <name type="scientific">Musca domestica</name>
    <name type="common">House fly</name>
    <dbReference type="NCBI Taxonomy" id="7370"/>
    <lineage>
        <taxon>Eukaryota</taxon>
        <taxon>Metazoa</taxon>
        <taxon>Ecdysozoa</taxon>
        <taxon>Arthropoda</taxon>
        <taxon>Hexapoda</taxon>
        <taxon>Insecta</taxon>
        <taxon>Pterygota</taxon>
        <taxon>Neoptera</taxon>
        <taxon>Endopterygota</taxon>
        <taxon>Diptera</taxon>
        <taxon>Brachycera</taxon>
        <taxon>Muscomorpha</taxon>
        <taxon>Muscoidea</taxon>
        <taxon>Muscidae</taxon>
        <taxon>Musca</taxon>
    </lineage>
</organism>
<dbReference type="EnsemblMetazoa" id="MDOA009904-RC">
    <property type="protein sequence ID" value="MDOA009904-PC"/>
    <property type="gene ID" value="MDOA009904"/>
</dbReference>
<feature type="compositionally biased region" description="Basic residues" evidence="2">
    <location>
        <begin position="849"/>
        <end position="860"/>
    </location>
</feature>
<feature type="region of interest" description="Disordered" evidence="2">
    <location>
        <begin position="16"/>
        <end position="49"/>
    </location>
</feature>
<feature type="compositionally biased region" description="Low complexity" evidence="2">
    <location>
        <begin position="174"/>
        <end position="208"/>
    </location>
</feature>
<evidence type="ECO:0000313" key="5">
    <source>
        <dbReference type="RefSeq" id="XP_011292831.1"/>
    </source>
</evidence>
<feature type="compositionally biased region" description="Basic residues" evidence="2">
    <location>
        <begin position="816"/>
        <end position="830"/>
    </location>
</feature>
<proteinExistence type="predicted"/>
<sequence>MFGSKLRSWMENHIVRSRKKGNKNKNALAEQQTVATGATTTTTSNDHKHKHAATGFTIYHHHHQQQQGNGSCSSPYKSNSNSQASSSANHTGCSSVISSPVRRREVSPIQNHTQSRYGWQSPDGEHVMSPKSDNFLYAPQHHSQQYLRNHHTAPNTRENSCEEKPYQPPPSLVPNSHQHQLQPQSQQQQHQLNCSTSSFSSLSWSTGSKEPSMHSNNNNNNNGQLNSANLSVLADVTNANVERHPSSYTPPDETKKYDDDDPNAVHYEEIGTLIRHPEKLLQDILNDIERPKSEQFVNGGQRIPAFSDEKQTQDDASTRYGRLLPSKIPNPTVIGFRTGSEECIPRNGSNTAVQMGQGRNGGSRSKFRGGNAPMVSLSSPESAYSTGYSTDGTSPGAGYTPPEYYVNMRTGTHYFPKSVNSLAIEAQRYKFGLNKIEEMSPIDPLPKTSFAHRNLEETESGLVKHPHGLDPYEKILSQQHPLPYGGASGQHSPLPIRNTIVIPTLKGFESPSPRQRSRIRTNPWYSTTETSSSSSTMQPQQQQVSQLNDGNLMNISQISSSMTMSSSTSSHSTSALSTIHLQEQDFQHRTSLPSGIVSSSSRHFNSGSASGSSRGNTLSMKTIHNNNSSSSNSNTNKSNSSSGNNNNNNNLTCVSSGSSSSLTEVENAHRPYTPNTVRRKRSLQLHQNQHHHQHNQTQSHPLEPVAAVSLASPHKKPAEAPLAIVSDDDNTLNEMMGKFDESYIYEKETDILSSDSDPTDCPTDLDTGQDAGDECDTDDLLDIDFIDTASVQEIFDRRDQINMGACYYGSPVMAQRHQRAPSTRSRRSNRSIKVSGEQNLMNAAAGSAQRRRKRFHKTRKKSSEGKDNCRSPMRKPRETRSVGGTPVCLRKNARSNDAHRYSQTTPHQLSHRSSSLVFTDVRESRFMTIAESEKALLRADFEADVKYKQLIMEAESILQSMRNSVQSIPRETPQPSPRRINPLANKRVEMIKNCEIDLQKQQQQAQQAKNKTCDLTEQELTAAVNKRIEMLKLETQSPPGSPKLGACSPRKTHLTNFINQNIAPETGMRKQLNSPLVQRRNLSPSASPLQQRRLTAPAGIVAKAQPITAHSHQLSSQWSDSDQDYSAMKINDHLNQNYLQATVYQEAANEYNDARNHNNIIQQATNMGPKITLNYCPQSEPLKRKVYKSHSTFDNNKLRHNAAQREEQLKHQRLKAYNTGSGDFALQQHGNTKLSSHDLQHFSSHSGNGLKTDFHSTTNVAHTSANNPTAGSTDKAALIQRTLADLKRNLEHQSLELNGLNEV</sequence>
<dbReference type="KEGG" id="mde:101895907"/>
<feature type="compositionally biased region" description="Basic and acidic residues" evidence="2">
    <location>
        <begin position="861"/>
        <end position="880"/>
    </location>
</feature>
<reference evidence="5" key="2">
    <citation type="submission" date="2025-04" db="UniProtKB">
        <authorList>
            <consortium name="RefSeq"/>
        </authorList>
    </citation>
    <scope>IDENTIFICATION</scope>
    <source>
        <strain evidence="5">Aabys</strain>
    </source>
</reference>
<reference evidence="3" key="1">
    <citation type="submission" date="2020-05" db="UniProtKB">
        <authorList>
            <consortium name="EnsemblMetazoa"/>
        </authorList>
    </citation>
    <scope>IDENTIFICATION</scope>
    <source>
        <strain evidence="3">Aabys</strain>
    </source>
</reference>
<feature type="compositionally biased region" description="Polar residues" evidence="2">
    <location>
        <begin position="108"/>
        <end position="118"/>
    </location>
</feature>